<dbReference type="PANTHER" id="PTHR34533">
    <property type="entry name" value="TRANSMEMBRANE PROTEIN CCDC163"/>
    <property type="match status" value="1"/>
</dbReference>
<feature type="region of interest" description="Disordered" evidence="2">
    <location>
        <begin position="308"/>
        <end position="340"/>
    </location>
</feature>
<proteinExistence type="predicted"/>
<feature type="region of interest" description="Disordered" evidence="2">
    <location>
        <begin position="361"/>
        <end position="385"/>
    </location>
</feature>
<dbReference type="OrthoDB" id="9904351at2759"/>
<accession>V3ZMH8</accession>
<keyword evidence="1" id="KW-0175">Coiled coil</keyword>
<dbReference type="EMBL" id="KB202050">
    <property type="protein sequence ID" value="ESO92573.1"/>
    <property type="molecule type" value="Genomic_DNA"/>
</dbReference>
<feature type="compositionally biased region" description="Polar residues" evidence="2">
    <location>
        <begin position="37"/>
        <end position="51"/>
    </location>
</feature>
<dbReference type="Proteomes" id="UP000030746">
    <property type="component" value="Unassembled WGS sequence"/>
</dbReference>
<evidence type="ECO:0000256" key="1">
    <source>
        <dbReference type="SAM" id="Coils"/>
    </source>
</evidence>
<dbReference type="HOGENOM" id="CLU_644504_0_0_1"/>
<dbReference type="KEGG" id="lgi:LOTGIDRAFT_233025"/>
<evidence type="ECO:0000313" key="3">
    <source>
        <dbReference type="EMBL" id="ESO92573.1"/>
    </source>
</evidence>
<evidence type="ECO:0000313" key="4">
    <source>
        <dbReference type="Proteomes" id="UP000030746"/>
    </source>
</evidence>
<dbReference type="RefSeq" id="XP_009056714.1">
    <property type="nucleotide sequence ID" value="XM_009058466.1"/>
</dbReference>
<name>V3ZMH8_LOTGI</name>
<organism evidence="3 4">
    <name type="scientific">Lottia gigantea</name>
    <name type="common">Giant owl limpet</name>
    <dbReference type="NCBI Taxonomy" id="225164"/>
    <lineage>
        <taxon>Eukaryota</taxon>
        <taxon>Metazoa</taxon>
        <taxon>Spiralia</taxon>
        <taxon>Lophotrochozoa</taxon>
        <taxon>Mollusca</taxon>
        <taxon>Gastropoda</taxon>
        <taxon>Patellogastropoda</taxon>
        <taxon>Lottioidea</taxon>
        <taxon>Lottiidae</taxon>
        <taxon>Lottia</taxon>
    </lineage>
</organism>
<dbReference type="CTD" id="20249124"/>
<reference evidence="3 4" key="1">
    <citation type="journal article" date="2013" name="Nature">
        <title>Insights into bilaterian evolution from three spiralian genomes.</title>
        <authorList>
            <person name="Simakov O."/>
            <person name="Marletaz F."/>
            <person name="Cho S.J."/>
            <person name="Edsinger-Gonzales E."/>
            <person name="Havlak P."/>
            <person name="Hellsten U."/>
            <person name="Kuo D.H."/>
            <person name="Larsson T."/>
            <person name="Lv J."/>
            <person name="Arendt D."/>
            <person name="Savage R."/>
            <person name="Osoegawa K."/>
            <person name="de Jong P."/>
            <person name="Grimwood J."/>
            <person name="Chapman J.A."/>
            <person name="Shapiro H."/>
            <person name="Aerts A."/>
            <person name="Otillar R.P."/>
            <person name="Terry A.Y."/>
            <person name="Boore J.L."/>
            <person name="Grigoriev I.V."/>
            <person name="Lindberg D.R."/>
            <person name="Seaver E.C."/>
            <person name="Weisblat D.A."/>
            <person name="Putnam N.H."/>
            <person name="Rokhsar D.S."/>
        </authorList>
    </citation>
    <scope>NUCLEOTIDE SEQUENCE [LARGE SCALE GENOMIC DNA]</scope>
</reference>
<protein>
    <submittedName>
        <fullName evidence="3">Uncharacterized protein</fullName>
    </submittedName>
</protein>
<dbReference type="PANTHER" id="PTHR34533:SF3">
    <property type="entry name" value="BICD FAMILY-LIKE CARGO ADAPTER 2"/>
    <property type="match status" value="1"/>
</dbReference>
<dbReference type="OMA" id="MNWDTQL"/>
<feature type="compositionally biased region" description="Polar residues" evidence="2">
    <location>
        <begin position="308"/>
        <end position="335"/>
    </location>
</feature>
<sequence>MMNWEDKFSSIISETESNLHRVKEKLQSRHIVGSGSGNRTYSGEYCSSTGYEPSERKSLSMMQFPVSSTPKTVRWDADMGDTNISRYEGSESISLCNKLEQQTRVIDQLSNMVRVMEKERDEHKQQIGELKYEIRELSKHVTDRNKEESLQRQITMLKSDISKEVDNIRDQVQSIKSRHDSSRYQYNSNTLEYTNNFSRSSNKEISDLRELMRDEFEYLRTDIDSLKQRIGFMESHVHSNKLDSNSSRLTKVMDRLSDNRRLLHETRDIIPSTIADKSLDKYEMAHLRSNVSLLKDKLDKVEEKLQQSLTKQPFTSATTSSYLSNSRISSGSTNIHSRRSYNKPVSCDIDDLYLSDDKFEDSDELDSDIDDIEEDGAPDLTSTRRRKTFKHETVDDLDLELMKFEKDEVDDGDLSDDELDDILDNI</sequence>
<keyword evidence="4" id="KW-1185">Reference proteome</keyword>
<evidence type="ECO:0000256" key="2">
    <source>
        <dbReference type="SAM" id="MobiDB-lite"/>
    </source>
</evidence>
<dbReference type="InterPro" id="IPR039284">
    <property type="entry name" value="CCDC159/163"/>
</dbReference>
<feature type="coiled-coil region" evidence="1">
    <location>
        <begin position="99"/>
        <end position="140"/>
    </location>
</feature>
<dbReference type="AlphaFoldDB" id="V3ZMH8"/>
<feature type="region of interest" description="Disordered" evidence="2">
    <location>
        <begin position="33"/>
        <end position="52"/>
    </location>
</feature>
<feature type="compositionally biased region" description="Acidic residues" evidence="2">
    <location>
        <begin position="361"/>
        <end position="377"/>
    </location>
</feature>
<dbReference type="GeneID" id="20249124"/>
<gene>
    <name evidence="3" type="ORF">LOTGIDRAFT_233025</name>
</gene>